<evidence type="ECO:0000256" key="1">
    <source>
        <dbReference type="ARBA" id="ARBA00001974"/>
    </source>
</evidence>
<dbReference type="PANTHER" id="PTHR11455">
    <property type="entry name" value="CRYPTOCHROME"/>
    <property type="match status" value="1"/>
</dbReference>
<evidence type="ECO:0000313" key="7">
    <source>
        <dbReference type="Proteomes" id="UP000215545"/>
    </source>
</evidence>
<accession>A0ABX4E5K5</accession>
<evidence type="ECO:0000259" key="5">
    <source>
        <dbReference type="PROSITE" id="PS51645"/>
    </source>
</evidence>
<keyword evidence="3 4" id="KW-0274">FAD</keyword>
<dbReference type="InterPro" id="IPR005101">
    <property type="entry name" value="Cryptochr/Photolyase_FAD-bd"/>
</dbReference>
<evidence type="ECO:0000256" key="2">
    <source>
        <dbReference type="ARBA" id="ARBA00022630"/>
    </source>
</evidence>
<dbReference type="Gene3D" id="1.25.40.80">
    <property type="match status" value="1"/>
</dbReference>
<comment type="similarity">
    <text evidence="4">Belongs to the DNA photolyase family.</text>
</comment>
<dbReference type="Gene3D" id="3.40.50.620">
    <property type="entry name" value="HUPs"/>
    <property type="match status" value="1"/>
</dbReference>
<dbReference type="Pfam" id="PF00875">
    <property type="entry name" value="DNA_photolyase"/>
    <property type="match status" value="1"/>
</dbReference>
<feature type="domain" description="Photolyase/cryptochrome alpha/beta" evidence="5">
    <location>
        <begin position="10"/>
        <end position="135"/>
    </location>
</feature>
<organism evidence="6 7">
    <name type="scientific">Domibacillus enclensis</name>
    <dbReference type="NCBI Taxonomy" id="1017273"/>
    <lineage>
        <taxon>Bacteria</taxon>
        <taxon>Bacillati</taxon>
        <taxon>Bacillota</taxon>
        <taxon>Bacilli</taxon>
        <taxon>Bacillales</taxon>
        <taxon>Bacillaceae</taxon>
        <taxon>Domibacillus</taxon>
    </lineage>
</organism>
<reference evidence="7" key="1">
    <citation type="submission" date="2017-03" db="EMBL/GenBank/DDBJ databases">
        <title>Bacillus sp. V-88(T) DSM27956, whole genome shotgun sequencing project.</title>
        <authorList>
            <person name="Dastager S.G."/>
            <person name="Neurgaonkar P.S."/>
            <person name="Dharne M.S."/>
        </authorList>
    </citation>
    <scope>NUCLEOTIDE SEQUENCE [LARGE SCALE GENOMIC DNA]</scope>
    <source>
        <strain evidence="7">DSM 25145</strain>
    </source>
</reference>
<dbReference type="InterPro" id="IPR006050">
    <property type="entry name" value="DNA_photolyase_N"/>
</dbReference>
<comment type="cofactor">
    <cofactor evidence="1">
        <name>FAD</name>
        <dbReference type="ChEBI" id="CHEBI:57692"/>
    </cofactor>
</comment>
<evidence type="ECO:0000313" key="6">
    <source>
        <dbReference type="EMBL" id="OXS75168.1"/>
    </source>
</evidence>
<proteinExistence type="inferred from homology"/>
<dbReference type="SUPFAM" id="SSF48173">
    <property type="entry name" value="Cryptochrome/photolyase FAD-binding domain"/>
    <property type="match status" value="1"/>
</dbReference>
<dbReference type="Proteomes" id="UP000215545">
    <property type="component" value="Unassembled WGS sequence"/>
</dbReference>
<gene>
    <name evidence="6" type="ORF">B1B05_15670</name>
</gene>
<keyword evidence="7" id="KW-1185">Reference proteome</keyword>
<dbReference type="PRINTS" id="PR00147">
    <property type="entry name" value="DNAPHOTLYASE"/>
</dbReference>
<dbReference type="InterPro" id="IPR002081">
    <property type="entry name" value="Cryptochrome/DNA_photolyase_1"/>
</dbReference>
<dbReference type="EMBL" id="MWSK01000008">
    <property type="protein sequence ID" value="OXS75168.1"/>
    <property type="molecule type" value="Genomic_DNA"/>
</dbReference>
<evidence type="ECO:0000256" key="4">
    <source>
        <dbReference type="RuleBase" id="RU004182"/>
    </source>
</evidence>
<protein>
    <recommendedName>
        <fullName evidence="5">Photolyase/cryptochrome alpha/beta domain-containing protein</fullName>
    </recommendedName>
</protein>
<dbReference type="Pfam" id="PF03441">
    <property type="entry name" value="FAD_binding_7"/>
    <property type="match status" value="1"/>
</dbReference>
<dbReference type="InterPro" id="IPR014729">
    <property type="entry name" value="Rossmann-like_a/b/a_fold"/>
</dbReference>
<dbReference type="Gene3D" id="1.10.579.10">
    <property type="entry name" value="DNA Cyclobutane Dipyrimidine Photolyase, subunit A, domain 3"/>
    <property type="match status" value="1"/>
</dbReference>
<name>A0ABX4E5K5_9BACI</name>
<dbReference type="SUPFAM" id="SSF52425">
    <property type="entry name" value="Cryptochrome/photolyase, N-terminal domain"/>
    <property type="match status" value="1"/>
</dbReference>
<evidence type="ECO:0000256" key="3">
    <source>
        <dbReference type="ARBA" id="ARBA00022827"/>
    </source>
</evidence>
<dbReference type="PROSITE" id="PS51645">
    <property type="entry name" value="PHR_CRY_ALPHA_BETA"/>
    <property type="match status" value="1"/>
</dbReference>
<comment type="caution">
    <text evidence="6">The sequence shown here is derived from an EMBL/GenBank/DDBJ whole genome shotgun (WGS) entry which is preliminary data.</text>
</comment>
<dbReference type="PANTHER" id="PTHR11455:SF9">
    <property type="entry name" value="CRYPTOCHROME CIRCADIAN CLOCK 5 ISOFORM X1"/>
    <property type="match status" value="1"/>
</dbReference>
<keyword evidence="4" id="KW-0157">Chromophore</keyword>
<dbReference type="InterPro" id="IPR036134">
    <property type="entry name" value="Crypto/Photolyase_FAD-like_sf"/>
</dbReference>
<dbReference type="InterPro" id="IPR036155">
    <property type="entry name" value="Crypto/Photolyase_N_sf"/>
</dbReference>
<keyword evidence="2 4" id="KW-0285">Flavoprotein</keyword>
<sequence>MKKRGDVMKKILLLIRRGDLRMHDNPALQAAARSGSILPVFIWDEQNERLGAAAKWWLHEALGSYIAQMDKAGASVVLKAGGTARIVQQMAAEENISAVYWNRHYPPAVYQADHKMAEELEEKGIEAKTFEGDLLLPPWETRKKDNSPYKVFTPFYKNIMTMSIPKPLPKVEKLTGFDHEQVSLSLEKLPLISGFPWHDKLSTHWTVSEQAGLNRLHRFAKEKMNAYEEKRDLPAADGCSGLSPYLAAGQLSPRYVYHYVLQSENSGSDFLRQLIWREFSWHVLFHFPDTLEKPFNPAFCSFEWVPENKEPIHCWQKGETGFDFIDAGMKEMWETGVMHNRVRMLAASFFTKHLLQHWTIGMRHFEDCLVDLDVASNVMGWQWTAGTGVDAAPYFRIFNPELQAKKFDPDSIYIKKWLSGNRPTKIVDHQAARKRALDRYNTIKK</sequence>